<organism evidence="8 9">
    <name type="scientific">Pseudovibrio axinellae</name>
    <dbReference type="NCBI Taxonomy" id="989403"/>
    <lineage>
        <taxon>Bacteria</taxon>
        <taxon>Pseudomonadati</taxon>
        <taxon>Pseudomonadota</taxon>
        <taxon>Alphaproteobacteria</taxon>
        <taxon>Hyphomicrobiales</taxon>
        <taxon>Stappiaceae</taxon>
        <taxon>Pseudovibrio</taxon>
    </lineage>
</organism>
<dbReference type="PANTHER" id="PTHR23504:SF15">
    <property type="entry name" value="MAJOR FACILITATOR SUPERFAMILY (MFS) PROFILE DOMAIN-CONTAINING PROTEIN"/>
    <property type="match status" value="1"/>
</dbReference>
<dbReference type="Pfam" id="PF07690">
    <property type="entry name" value="MFS_1"/>
    <property type="match status" value="1"/>
</dbReference>
<dbReference type="STRING" id="989403.SAMN05421798_101480"/>
<comment type="caution">
    <text evidence="8">The sequence shown here is derived from an EMBL/GenBank/DDBJ whole genome shotgun (WGS) entry which is preliminary data.</text>
</comment>
<feature type="transmembrane region" description="Helical" evidence="6">
    <location>
        <begin position="109"/>
        <end position="131"/>
    </location>
</feature>
<proteinExistence type="predicted"/>
<keyword evidence="4 6" id="KW-1133">Transmembrane helix</keyword>
<keyword evidence="9" id="KW-1185">Reference proteome</keyword>
<dbReference type="RefSeq" id="WP_068002952.1">
    <property type="nucleotide sequence ID" value="NZ_FOFM01000001.1"/>
</dbReference>
<dbReference type="OrthoDB" id="9764259at2"/>
<feature type="transmembrane region" description="Helical" evidence="6">
    <location>
        <begin position="171"/>
        <end position="199"/>
    </location>
</feature>
<keyword evidence="2" id="KW-0813">Transport</keyword>
<feature type="transmembrane region" description="Helical" evidence="6">
    <location>
        <begin position="354"/>
        <end position="377"/>
    </location>
</feature>
<keyword evidence="3 6" id="KW-0812">Transmembrane</keyword>
<feature type="transmembrane region" description="Helical" evidence="6">
    <location>
        <begin position="82"/>
        <end position="103"/>
    </location>
</feature>
<feature type="transmembrane region" description="Helical" evidence="6">
    <location>
        <begin position="383"/>
        <end position="403"/>
    </location>
</feature>
<evidence type="ECO:0000256" key="5">
    <source>
        <dbReference type="ARBA" id="ARBA00023136"/>
    </source>
</evidence>
<evidence type="ECO:0000313" key="8">
    <source>
        <dbReference type="EMBL" id="KZL20929.1"/>
    </source>
</evidence>
<dbReference type="GO" id="GO:0022857">
    <property type="term" value="F:transmembrane transporter activity"/>
    <property type="evidence" value="ECO:0007669"/>
    <property type="project" value="InterPro"/>
</dbReference>
<sequence>MSFMAKVALLFIVFVDLISQGLVFPIVNVLIMEPTTNFLAVDTPVALRHFYYGLVIGLFFLAWFVGVIYLSKVSDGIGRKKALQLCLVGALFGYILTILSLYINSLWLLVIGRMITGFSAGNQAIAQAAMVDVSKDEADRDRNIGYIIMGASFGLVGGPIIGAVLSGQAFIGAYASLTLPFYAATLLVCIAIGLISVFYHDVRRERVPFSFHVSDLYSGMVRVRAHPLVMKLLPVFILLMIANQTFFVFVVNFLTSTFDYGVVGDSGAMLVVGVALAISSGLLVNPSQRFIGRKRLVCSLLPIMAISVFTFALIPSALLSMLPVFLYFFCFGITYPTFLGFFSRCVSDGDQGWVMGITTSILCLSAGVMSLIGGGLMTIDVRLPFFVAAASVFLALIFVLTTWNRPDLRRVTG</sequence>
<dbReference type="PROSITE" id="PS50850">
    <property type="entry name" value="MFS"/>
    <property type="match status" value="1"/>
</dbReference>
<evidence type="ECO:0000259" key="7">
    <source>
        <dbReference type="PROSITE" id="PS50850"/>
    </source>
</evidence>
<dbReference type="AlphaFoldDB" id="A0A161VAA1"/>
<accession>A0A161VAA1</accession>
<protein>
    <submittedName>
        <fullName evidence="8">Tetracycline resistance protein, class C</fullName>
    </submittedName>
</protein>
<dbReference type="SUPFAM" id="SSF103473">
    <property type="entry name" value="MFS general substrate transporter"/>
    <property type="match status" value="1"/>
</dbReference>
<feature type="domain" description="Major facilitator superfamily (MFS) profile" evidence="7">
    <location>
        <begin position="9"/>
        <end position="407"/>
    </location>
</feature>
<evidence type="ECO:0000256" key="3">
    <source>
        <dbReference type="ARBA" id="ARBA00022692"/>
    </source>
</evidence>
<evidence type="ECO:0000256" key="6">
    <source>
        <dbReference type="SAM" id="Phobius"/>
    </source>
</evidence>
<feature type="transmembrane region" description="Helical" evidence="6">
    <location>
        <begin position="232"/>
        <end position="254"/>
    </location>
</feature>
<dbReference type="EMBL" id="LMCB01000005">
    <property type="protein sequence ID" value="KZL20929.1"/>
    <property type="molecule type" value="Genomic_DNA"/>
</dbReference>
<comment type="subcellular location">
    <subcellularLocation>
        <location evidence="1">Membrane</location>
        <topology evidence="1">Multi-pass membrane protein</topology>
    </subcellularLocation>
</comment>
<evidence type="ECO:0000313" key="9">
    <source>
        <dbReference type="Proteomes" id="UP000076577"/>
    </source>
</evidence>
<gene>
    <name evidence="8" type="primary">tetA_1</name>
    <name evidence="8" type="ORF">PsAD2_00921</name>
</gene>
<feature type="transmembrane region" description="Helical" evidence="6">
    <location>
        <begin position="49"/>
        <end position="70"/>
    </location>
</feature>
<dbReference type="PANTHER" id="PTHR23504">
    <property type="entry name" value="MAJOR FACILITATOR SUPERFAMILY DOMAIN-CONTAINING PROTEIN 10"/>
    <property type="match status" value="1"/>
</dbReference>
<dbReference type="InterPro" id="IPR020846">
    <property type="entry name" value="MFS_dom"/>
</dbReference>
<dbReference type="GO" id="GO:0016020">
    <property type="term" value="C:membrane"/>
    <property type="evidence" value="ECO:0007669"/>
    <property type="project" value="UniProtKB-SubCell"/>
</dbReference>
<feature type="transmembrane region" description="Helical" evidence="6">
    <location>
        <begin position="324"/>
        <end position="342"/>
    </location>
</feature>
<evidence type="ECO:0000256" key="4">
    <source>
        <dbReference type="ARBA" id="ARBA00022989"/>
    </source>
</evidence>
<evidence type="ECO:0000256" key="1">
    <source>
        <dbReference type="ARBA" id="ARBA00004141"/>
    </source>
</evidence>
<feature type="transmembrane region" description="Helical" evidence="6">
    <location>
        <begin position="266"/>
        <end position="284"/>
    </location>
</feature>
<feature type="transmembrane region" description="Helical" evidence="6">
    <location>
        <begin position="296"/>
        <end position="318"/>
    </location>
</feature>
<name>A0A161VAA1_9HYPH</name>
<dbReference type="Gene3D" id="1.20.1250.20">
    <property type="entry name" value="MFS general substrate transporter like domains"/>
    <property type="match status" value="1"/>
</dbReference>
<keyword evidence="5 6" id="KW-0472">Membrane</keyword>
<dbReference type="Proteomes" id="UP000076577">
    <property type="component" value="Unassembled WGS sequence"/>
</dbReference>
<feature type="transmembrane region" description="Helical" evidence="6">
    <location>
        <begin position="143"/>
        <end position="165"/>
    </location>
</feature>
<dbReference type="InterPro" id="IPR036259">
    <property type="entry name" value="MFS_trans_sf"/>
</dbReference>
<dbReference type="PATRIC" id="fig|989403.3.peg.987"/>
<evidence type="ECO:0000256" key="2">
    <source>
        <dbReference type="ARBA" id="ARBA00022448"/>
    </source>
</evidence>
<reference evidence="8 9" key="1">
    <citation type="journal article" date="2016" name="Front. Microbiol.">
        <title>Comparative Genomic Analysis Reveals a Diverse Repertoire of Genes Involved in Prokaryote-Eukaryote Interactions within the Pseudovibrio Genus.</title>
        <authorList>
            <person name="Romano S."/>
            <person name="Fernandez-Guerra A."/>
            <person name="Reen F.J."/>
            <person name="Glockner F.O."/>
            <person name="Crowley S.P."/>
            <person name="O'Sullivan O."/>
            <person name="Cotter P.D."/>
            <person name="Adams C."/>
            <person name="Dobson A.D."/>
            <person name="O'Gara F."/>
        </authorList>
    </citation>
    <scope>NUCLEOTIDE SEQUENCE [LARGE SCALE GENOMIC DNA]</scope>
    <source>
        <strain evidence="8 9">Ad2</strain>
    </source>
</reference>
<dbReference type="InterPro" id="IPR011701">
    <property type="entry name" value="MFS"/>
</dbReference>